<dbReference type="eggNOG" id="COG3829">
    <property type="taxonomic scope" value="Bacteria"/>
</dbReference>
<proteinExistence type="predicted"/>
<organism evidence="2 3">
    <name type="scientific">Legionella lansingensis</name>
    <dbReference type="NCBI Taxonomy" id="45067"/>
    <lineage>
        <taxon>Bacteria</taxon>
        <taxon>Pseudomonadati</taxon>
        <taxon>Pseudomonadota</taxon>
        <taxon>Gammaproteobacteria</taxon>
        <taxon>Legionellales</taxon>
        <taxon>Legionellaceae</taxon>
        <taxon>Legionella</taxon>
    </lineage>
</organism>
<gene>
    <name evidence="2" type="ORF">Llan_0722</name>
</gene>
<dbReference type="GO" id="GO:0006355">
    <property type="term" value="P:regulation of DNA-templated transcription"/>
    <property type="evidence" value="ECO:0007669"/>
    <property type="project" value="InterPro"/>
</dbReference>
<comment type="caution">
    <text evidence="2">The sequence shown here is derived from an EMBL/GenBank/DDBJ whole genome shotgun (WGS) entry which is preliminary data.</text>
</comment>
<protein>
    <submittedName>
        <fullName evidence="2">PAS fold protein</fullName>
    </submittedName>
</protein>
<dbReference type="SMART" id="SM00091">
    <property type="entry name" value="PAS"/>
    <property type="match status" value="1"/>
</dbReference>
<dbReference type="PROSITE" id="PS50112">
    <property type="entry name" value="PAS"/>
    <property type="match status" value="1"/>
</dbReference>
<dbReference type="Pfam" id="PF00989">
    <property type="entry name" value="PAS"/>
    <property type="match status" value="1"/>
</dbReference>
<evidence type="ECO:0000313" key="2">
    <source>
        <dbReference type="EMBL" id="KTD23587.1"/>
    </source>
</evidence>
<reference evidence="2 3" key="1">
    <citation type="submission" date="2015-11" db="EMBL/GenBank/DDBJ databases">
        <title>Genomic analysis of 38 Legionella species identifies large and diverse effector repertoires.</title>
        <authorList>
            <person name="Burstein D."/>
            <person name="Amaro F."/>
            <person name="Zusman T."/>
            <person name="Lifshitz Z."/>
            <person name="Cohen O."/>
            <person name="Gilbert J.A."/>
            <person name="Pupko T."/>
            <person name="Shuman H.A."/>
            <person name="Segal G."/>
        </authorList>
    </citation>
    <scope>NUCLEOTIDE SEQUENCE [LARGE SCALE GENOMIC DNA]</scope>
    <source>
        <strain evidence="2 3">ATCC 49751</strain>
    </source>
</reference>
<evidence type="ECO:0000259" key="1">
    <source>
        <dbReference type="PROSITE" id="PS50112"/>
    </source>
</evidence>
<dbReference type="RefSeq" id="WP_028372725.1">
    <property type="nucleotide sequence ID" value="NZ_CAAAJD010000006.1"/>
</dbReference>
<keyword evidence="3" id="KW-1185">Reference proteome</keyword>
<dbReference type="InterPro" id="IPR013767">
    <property type="entry name" value="PAS_fold"/>
</dbReference>
<dbReference type="STRING" id="45067.Llan_0722"/>
<dbReference type="InterPro" id="IPR000014">
    <property type="entry name" value="PAS"/>
</dbReference>
<dbReference type="EMBL" id="LNYI01000012">
    <property type="protein sequence ID" value="KTD23587.1"/>
    <property type="molecule type" value="Genomic_DNA"/>
</dbReference>
<dbReference type="SUPFAM" id="SSF55785">
    <property type="entry name" value="PYP-like sensor domain (PAS domain)"/>
    <property type="match status" value="1"/>
</dbReference>
<accession>A0A0W0VTX1</accession>
<dbReference type="NCBIfam" id="TIGR00229">
    <property type="entry name" value="sensory_box"/>
    <property type="match status" value="1"/>
</dbReference>
<name>A0A0W0VTX1_9GAMM</name>
<dbReference type="InterPro" id="IPR035965">
    <property type="entry name" value="PAS-like_dom_sf"/>
</dbReference>
<dbReference type="Proteomes" id="UP000054869">
    <property type="component" value="Unassembled WGS sequence"/>
</dbReference>
<sequence>MKNTTKKISDIISQEDIPAIMADEEGIITQINDAFHKAYGWKRPQILGKPLITIIPKELHTAHDIGFSRFLNTERPTLLGKPLVLSVVLANGGNLASEHVIYAEKKHGKWTFAATIQPLEHEE</sequence>
<dbReference type="OrthoDB" id="513289at2"/>
<dbReference type="CDD" id="cd00130">
    <property type="entry name" value="PAS"/>
    <property type="match status" value="1"/>
</dbReference>
<evidence type="ECO:0000313" key="3">
    <source>
        <dbReference type="Proteomes" id="UP000054869"/>
    </source>
</evidence>
<dbReference type="Gene3D" id="3.30.450.20">
    <property type="entry name" value="PAS domain"/>
    <property type="match status" value="1"/>
</dbReference>
<dbReference type="AlphaFoldDB" id="A0A0W0VTX1"/>
<dbReference type="PATRIC" id="fig|45067.4.peg.750"/>
<feature type="domain" description="PAS" evidence="1">
    <location>
        <begin position="4"/>
        <end position="52"/>
    </location>
</feature>